<evidence type="ECO:0000313" key="2">
    <source>
        <dbReference type="EMBL" id="SLN59430.1"/>
    </source>
</evidence>
<dbReference type="EMBL" id="FWFT01000006">
    <property type="protein sequence ID" value="SLN59430.1"/>
    <property type="molecule type" value="Genomic_DNA"/>
</dbReference>
<dbReference type="OrthoDB" id="7873527at2"/>
<dbReference type="Gene3D" id="2.170.16.10">
    <property type="entry name" value="Hedgehog/Intein (Hint) domain"/>
    <property type="match status" value="1"/>
</dbReference>
<feature type="domain" description="Hedgehog/Intein (Hint)" evidence="1">
    <location>
        <begin position="30"/>
        <end position="159"/>
    </location>
</feature>
<evidence type="ECO:0000313" key="3">
    <source>
        <dbReference type="Proteomes" id="UP000193623"/>
    </source>
</evidence>
<accession>A0A1Y5TDG8</accession>
<dbReference type="SUPFAM" id="SSF51294">
    <property type="entry name" value="Hedgehog/intein (Hint) domain"/>
    <property type="match status" value="1"/>
</dbReference>
<name>A0A1Y5TDG8_9RHOB</name>
<dbReference type="Pfam" id="PF13403">
    <property type="entry name" value="Hint_2"/>
    <property type="match status" value="1"/>
</dbReference>
<dbReference type="InterPro" id="IPR028992">
    <property type="entry name" value="Hedgehog/Intein_dom"/>
</dbReference>
<protein>
    <recommendedName>
        <fullName evidence="1">Hedgehog/Intein (Hint) domain-containing protein</fullName>
    </recommendedName>
</protein>
<evidence type="ECO:0000259" key="1">
    <source>
        <dbReference type="Pfam" id="PF13403"/>
    </source>
</evidence>
<dbReference type="RefSeq" id="WP_085865541.1">
    <property type="nucleotide sequence ID" value="NZ_FWFT01000006.1"/>
</dbReference>
<sequence>MHLGQNKDFTDAEAVQAPVTSIVTANASGLTTGTTVMTMAGETPVEDLEIGDRVITRDAGMAVLRDIRSKKVKVTPICIKAGSLGHTRPQHDMVLGPDTLVHIRDWRAKALFGADVATVKAKRLLDGEFVSQQDEATMTVYDLIFDRQHIIYADGLEIASTNI</sequence>
<organism evidence="2 3">
    <name type="scientific">Pseudooctadecabacter jejudonensis</name>
    <dbReference type="NCBI Taxonomy" id="1391910"/>
    <lineage>
        <taxon>Bacteria</taxon>
        <taxon>Pseudomonadati</taxon>
        <taxon>Pseudomonadota</taxon>
        <taxon>Alphaproteobacteria</taxon>
        <taxon>Rhodobacterales</taxon>
        <taxon>Paracoccaceae</taxon>
        <taxon>Pseudooctadecabacter</taxon>
    </lineage>
</organism>
<dbReference type="InterPro" id="IPR036844">
    <property type="entry name" value="Hint_dom_sf"/>
</dbReference>
<reference evidence="2 3" key="1">
    <citation type="submission" date="2017-03" db="EMBL/GenBank/DDBJ databases">
        <authorList>
            <person name="Afonso C.L."/>
            <person name="Miller P.J."/>
            <person name="Scott M.A."/>
            <person name="Spackman E."/>
            <person name="Goraichik I."/>
            <person name="Dimitrov K.M."/>
            <person name="Suarez D.L."/>
            <person name="Swayne D.E."/>
        </authorList>
    </citation>
    <scope>NUCLEOTIDE SEQUENCE [LARGE SCALE GENOMIC DNA]</scope>
    <source>
        <strain evidence="2 3">CECT 8397</strain>
    </source>
</reference>
<proteinExistence type="predicted"/>
<dbReference type="AlphaFoldDB" id="A0A1Y5TDG8"/>
<keyword evidence="3" id="KW-1185">Reference proteome</keyword>
<dbReference type="Proteomes" id="UP000193623">
    <property type="component" value="Unassembled WGS sequence"/>
</dbReference>
<gene>
    <name evidence="2" type="ORF">PSJ8397_03158</name>
</gene>